<organism evidence="1 2">
    <name type="scientific">Acidithiobacillus ferrianus</name>
    <dbReference type="NCBI Taxonomy" id="2678518"/>
    <lineage>
        <taxon>Bacteria</taxon>
        <taxon>Pseudomonadati</taxon>
        <taxon>Pseudomonadota</taxon>
        <taxon>Acidithiobacillia</taxon>
        <taxon>Acidithiobacillales</taxon>
        <taxon>Acidithiobacillaceae</taxon>
        <taxon>Acidithiobacillus</taxon>
    </lineage>
</organism>
<sequence>MAGWRRHPIVSPVRMSAYLALARRWRPQYFDDFVGQEAVVSALRHALDSGRIHHAFLFTGTRGVGKTTLARLLAKCLNCERGVGSQPCGECGACRGIAAGNFVDLLEVDAASRTRVDETRDLLDNVPYAPSAGRYKVYLIDEVHMLSSHSFNALLKTLEEPPEHVKFLLATTDPQKLPVTILSRCLQFNLRRLDIPLIQGRLQQIMAAEQVPAEDAALQVLARAADGSLRDALSLLDQAIAHGGGKVLREGVLAMLGRSGDDAVLELVEALVDGQAVQLFSMLDDHLARGMDGAGLLDLVIEGVHRLSLAQFLPVDPEREGAATIVRLRERISPLTLQSWYYLLLSARRDFALYPDTRMALEMAFLRILSFSAPHPEDPSHPGQSVAHARNPVAAPEAAGMPVPPPAEGNAPDNPFATRPPAARDIVQEPPPPALELPETAAGPPSASDWSRVLEALAVSPMVRQYLRHGQALRCGPEAVELAVEPGYLLLLSKAETRLAVQQALAKHLGREPRLTIVPLTQETGVGSLAREEREQAASRQAAAEARVAADPRVNAFLEVLDARLECVEIAAPVAAGALSVDRAASIEGGDGK</sequence>
<keyword evidence="1" id="KW-0548">Nucleotidyltransferase</keyword>
<dbReference type="EMBL" id="CP127523">
    <property type="protein sequence ID" value="XRI67693.1"/>
    <property type="molecule type" value="Genomic_DNA"/>
</dbReference>
<evidence type="ECO:0000313" key="1">
    <source>
        <dbReference type="EMBL" id="XRI67693.1"/>
    </source>
</evidence>
<accession>A0ACD5H3X3</accession>
<keyword evidence="1" id="KW-0808">Transferase</keyword>
<name>A0ACD5H3X3_9PROT</name>
<gene>
    <name evidence="1" type="primary">dnaX</name>
    <name evidence="1" type="ORF">GL267_007905</name>
</gene>
<proteinExistence type="predicted"/>
<dbReference type="Proteomes" id="UP000470022">
    <property type="component" value="Chromosome"/>
</dbReference>
<keyword evidence="2" id="KW-1185">Reference proteome</keyword>
<evidence type="ECO:0000313" key="2">
    <source>
        <dbReference type="Proteomes" id="UP000470022"/>
    </source>
</evidence>
<reference evidence="1" key="1">
    <citation type="submission" date="2023-06" db="EMBL/GenBank/DDBJ databases">
        <title>Complete and circular genome of Acidithiobacillus ferrianus DSM 107098.</title>
        <authorList>
            <person name="Norris P.R."/>
            <person name="Falagan C."/>
            <person name="Moya-Beltran A."/>
            <person name="Castro M."/>
            <person name="Quatrini R."/>
            <person name="Johnson D.B."/>
        </authorList>
    </citation>
    <scope>NUCLEOTIDE SEQUENCE</scope>
    <source>
        <strain evidence="1">MG</strain>
    </source>
</reference>
<protein>
    <submittedName>
        <fullName evidence="1">DNA polymerase III subunit gamma/tau</fullName>
        <ecNumber evidence="1">2.7.7.7</ecNumber>
    </submittedName>
</protein>
<dbReference type="EC" id="2.7.7.7" evidence="1"/>